<evidence type="ECO:0000256" key="2">
    <source>
        <dbReference type="SAM" id="SignalP"/>
    </source>
</evidence>
<keyword evidence="4" id="KW-1185">Reference proteome</keyword>
<evidence type="ECO:0000313" key="3">
    <source>
        <dbReference type="EMBL" id="MBI1619883.1"/>
    </source>
</evidence>
<dbReference type="Gene3D" id="3.40.190.170">
    <property type="entry name" value="Bacterial extracellular solute-binding protein, family 7"/>
    <property type="match status" value="1"/>
</dbReference>
<dbReference type="NCBIfam" id="NF037995">
    <property type="entry name" value="TRAP_S1"/>
    <property type="match status" value="1"/>
</dbReference>
<name>A0ABS0SBR6_9HYPH</name>
<dbReference type="PANTHER" id="PTHR33376">
    <property type="match status" value="1"/>
</dbReference>
<dbReference type="Proteomes" id="UP000601789">
    <property type="component" value="Unassembled WGS sequence"/>
</dbReference>
<organism evidence="3 4">
    <name type="scientific">Aquamicrobium zhengzhouense</name>
    <dbReference type="NCBI Taxonomy" id="2781738"/>
    <lineage>
        <taxon>Bacteria</taxon>
        <taxon>Pseudomonadati</taxon>
        <taxon>Pseudomonadota</taxon>
        <taxon>Alphaproteobacteria</taxon>
        <taxon>Hyphomicrobiales</taxon>
        <taxon>Phyllobacteriaceae</taxon>
        <taxon>Aquamicrobium</taxon>
    </lineage>
</organism>
<feature type="chain" id="PRO_5045912374" evidence="2">
    <location>
        <begin position="22"/>
        <end position="338"/>
    </location>
</feature>
<dbReference type="InterPro" id="IPR038404">
    <property type="entry name" value="TRAP_DctP_sf"/>
</dbReference>
<dbReference type="InterPro" id="IPR018389">
    <property type="entry name" value="DctP_fam"/>
</dbReference>
<accession>A0ABS0SBR6</accession>
<evidence type="ECO:0000313" key="4">
    <source>
        <dbReference type="Proteomes" id="UP000601789"/>
    </source>
</evidence>
<dbReference type="EMBL" id="JADGMQ010000002">
    <property type="protein sequence ID" value="MBI1619883.1"/>
    <property type="molecule type" value="Genomic_DNA"/>
</dbReference>
<dbReference type="Pfam" id="PF03480">
    <property type="entry name" value="DctP"/>
    <property type="match status" value="1"/>
</dbReference>
<reference evidence="3 4" key="1">
    <citation type="submission" date="2020-10" db="EMBL/GenBank/DDBJ databases">
        <title>Aquamicrobium zhengzhouensis sp. nov., a exopolysaccharide producing bacterium isolated from farmland soil.</title>
        <authorList>
            <person name="Wang X."/>
        </authorList>
    </citation>
    <scope>NUCLEOTIDE SEQUENCE [LARGE SCALE GENOMIC DNA]</scope>
    <source>
        <strain evidence="4">cd-1</strain>
    </source>
</reference>
<dbReference type="PANTHER" id="PTHR33376:SF15">
    <property type="entry name" value="BLL6794 PROTEIN"/>
    <property type="match status" value="1"/>
</dbReference>
<dbReference type="CDD" id="cd13665">
    <property type="entry name" value="PBP2_TRAP_Dctp3_4"/>
    <property type="match status" value="1"/>
</dbReference>
<evidence type="ECO:0000256" key="1">
    <source>
        <dbReference type="ARBA" id="ARBA00022729"/>
    </source>
</evidence>
<proteinExistence type="predicted"/>
<sequence>MYTRTLAALALSASFAFPSAAADVELTLSHWVPGTHPLQVTGMEPWAESIKEASNGRIQINIFPASQLGAAGDHYDMARDGIVDIGFINPGYQPGRFPILAAAEIPFLFADARGGLRALTEWYDQYADLEMGDTYFCMAISHDPGTIHSKEPVIVPEDIRGKNVRPANATEARFVAMLGGASVQVPAGEMREVLARGTADMTQSPWNSLYTFGANDVVFHHLDMPFYYSINAFIFNKGTVDGLSAEDRKVIDDHCTPEWAERIASGWTDAEAAGRDKIASDSAHTLHVPTAAQVQLWKDAAAPLTDEWRTAVSGRGHDADAIWNSLIDTLKKYDAYAG</sequence>
<dbReference type="RefSeq" id="WP_198474679.1">
    <property type="nucleotide sequence ID" value="NZ_JADGMQ010000002.1"/>
</dbReference>
<feature type="signal peptide" evidence="2">
    <location>
        <begin position="1"/>
        <end position="21"/>
    </location>
</feature>
<gene>
    <name evidence="3" type="ORF">IOD40_04290</name>
</gene>
<comment type="caution">
    <text evidence="3">The sequence shown here is derived from an EMBL/GenBank/DDBJ whole genome shotgun (WGS) entry which is preliminary data.</text>
</comment>
<keyword evidence="1 2" id="KW-0732">Signal</keyword>
<protein>
    <submittedName>
        <fullName evidence="3">TRAP transporter substrate-binding protein</fullName>
    </submittedName>
</protein>